<dbReference type="PANTHER" id="PTHR43199:SF1">
    <property type="entry name" value="GLUTATHIONE HYDROLASE PROENZYME"/>
    <property type="match status" value="1"/>
</dbReference>
<comment type="caution">
    <text evidence="5">The sequence shown here is derived from an EMBL/GenBank/DDBJ whole genome shotgun (WGS) entry which is preliminary data.</text>
</comment>
<proteinExistence type="inferred from homology"/>
<keyword evidence="2" id="KW-0808">Transferase</keyword>
<evidence type="ECO:0000313" key="5">
    <source>
        <dbReference type="EMBL" id="GAA2120838.1"/>
    </source>
</evidence>
<sequence>MAQNRPVMGQHIGSTGSRVAVAATGRQALEAGLGVAADGGGAVDAALAAAFVALATEPGMVSFGGGAYVALWPADGEPVVVDGNVEMPGRGAAGSAFGAGVREVSTTYGGGVTMYAGAGSVATPGIVPAFAVAHERHARLDWARLLAPATTAAREGYPMSPAASRYLSFTADTLFAEDAEAHALVTAEGRLLEGGEWTRNLLLADVLDELADQGPGLFETGRVGRDLVASMVGAGLVTAEDLAAYAPVVREPHTITVGDWMVATNPPPSVGGPVLAVMLGELARRSVTRPWTWADAIEVQRAVLGYRLDVHDWSADLEADGHALLAAVGARGLAALQSPSTAHISAVDADGSACAITMSSGYGSGTCIPGTGILLNNCLGEVELNRRGLHALPPGTRLASNMAPTTARAADGRALAIGSPGADRITSALMLVLGQGFLHGADLQEAIADPRLHLRRGDGGFTVEHEPDEALAAAVAASGLPGHAYAEPHMYFGGVGAAYRSVTGDLLAAGDQRREAAVGVS</sequence>
<dbReference type="PRINTS" id="PR01210">
    <property type="entry name" value="GGTRANSPTASE"/>
</dbReference>
<organism evidence="5 6">
    <name type="scientific">Nocardioides bigeumensis</name>
    <dbReference type="NCBI Taxonomy" id="433657"/>
    <lineage>
        <taxon>Bacteria</taxon>
        <taxon>Bacillati</taxon>
        <taxon>Actinomycetota</taxon>
        <taxon>Actinomycetes</taxon>
        <taxon>Propionibacteriales</taxon>
        <taxon>Nocardioidaceae</taxon>
        <taxon>Nocardioides</taxon>
    </lineage>
</organism>
<evidence type="ECO:0000313" key="6">
    <source>
        <dbReference type="Proteomes" id="UP001500575"/>
    </source>
</evidence>
<dbReference type="Proteomes" id="UP001500575">
    <property type="component" value="Unassembled WGS sequence"/>
</dbReference>
<dbReference type="PANTHER" id="PTHR43199">
    <property type="entry name" value="GLUTATHIONE HYDROLASE"/>
    <property type="match status" value="1"/>
</dbReference>
<dbReference type="InterPro" id="IPR029055">
    <property type="entry name" value="Ntn_hydrolases_N"/>
</dbReference>
<dbReference type="EMBL" id="BAAAQQ010000007">
    <property type="protein sequence ID" value="GAA2120838.1"/>
    <property type="molecule type" value="Genomic_DNA"/>
</dbReference>
<evidence type="ECO:0000256" key="3">
    <source>
        <dbReference type="ARBA" id="ARBA00022801"/>
    </source>
</evidence>
<keyword evidence="4" id="KW-0865">Zymogen</keyword>
<reference evidence="6" key="1">
    <citation type="journal article" date="2019" name="Int. J. Syst. Evol. Microbiol.">
        <title>The Global Catalogue of Microorganisms (GCM) 10K type strain sequencing project: providing services to taxonomists for standard genome sequencing and annotation.</title>
        <authorList>
            <consortium name="The Broad Institute Genomics Platform"/>
            <consortium name="The Broad Institute Genome Sequencing Center for Infectious Disease"/>
            <person name="Wu L."/>
            <person name="Ma J."/>
        </authorList>
    </citation>
    <scope>NUCLEOTIDE SEQUENCE [LARGE SCALE GENOMIC DNA]</scope>
    <source>
        <strain evidence="6">JCM 16021</strain>
    </source>
</reference>
<name>A0ABP5JTD9_9ACTN</name>
<keyword evidence="3" id="KW-0378">Hydrolase</keyword>
<keyword evidence="6" id="KW-1185">Reference proteome</keyword>
<protein>
    <submittedName>
        <fullName evidence="5">Gamma-glutamyltransferase</fullName>
    </submittedName>
</protein>
<dbReference type="SUPFAM" id="SSF56235">
    <property type="entry name" value="N-terminal nucleophile aminohydrolases (Ntn hydrolases)"/>
    <property type="match status" value="1"/>
</dbReference>
<dbReference type="InterPro" id="IPR051792">
    <property type="entry name" value="GGT_bact"/>
</dbReference>
<evidence type="ECO:0000256" key="2">
    <source>
        <dbReference type="ARBA" id="ARBA00022679"/>
    </source>
</evidence>
<dbReference type="Gene3D" id="3.60.20.40">
    <property type="match status" value="1"/>
</dbReference>
<gene>
    <name evidence="5" type="ORF">GCM10009843_14570</name>
</gene>
<evidence type="ECO:0000256" key="1">
    <source>
        <dbReference type="ARBA" id="ARBA00009381"/>
    </source>
</evidence>
<accession>A0ABP5JTD9</accession>
<evidence type="ECO:0000256" key="4">
    <source>
        <dbReference type="ARBA" id="ARBA00023145"/>
    </source>
</evidence>
<dbReference type="Pfam" id="PF01019">
    <property type="entry name" value="G_glu_transpept"/>
    <property type="match status" value="1"/>
</dbReference>
<comment type="similarity">
    <text evidence="1">Belongs to the gamma-glutamyltransferase family.</text>
</comment>
<dbReference type="InterPro" id="IPR043137">
    <property type="entry name" value="GGT_ssub_C"/>
</dbReference>